<evidence type="ECO:0000256" key="1">
    <source>
        <dbReference type="ARBA" id="ARBA00022737"/>
    </source>
</evidence>
<dbReference type="EMBL" id="RQHW01000047">
    <property type="protein sequence ID" value="TGN18665.1"/>
    <property type="molecule type" value="Genomic_DNA"/>
</dbReference>
<keyword evidence="1" id="KW-0677">Repeat</keyword>
<dbReference type="PANTHER" id="PTHR45586:SF1">
    <property type="entry name" value="LIPOPOLYSACCHARIDE ASSEMBLY PROTEIN B"/>
    <property type="match status" value="1"/>
</dbReference>
<dbReference type="Gene3D" id="1.25.40.10">
    <property type="entry name" value="Tetratricopeptide repeat domain"/>
    <property type="match status" value="1"/>
</dbReference>
<dbReference type="SUPFAM" id="SSF48452">
    <property type="entry name" value="TPR-like"/>
    <property type="match status" value="2"/>
</dbReference>
<evidence type="ECO:0000313" key="4">
    <source>
        <dbReference type="EMBL" id="TGN18665.1"/>
    </source>
</evidence>
<dbReference type="OrthoDB" id="340481at2"/>
<reference evidence="4" key="1">
    <citation type="journal article" date="2019" name="PLoS Negl. Trop. Dis.">
        <title>Revisiting the worldwide diversity of Leptospira species in the environment.</title>
        <authorList>
            <person name="Vincent A.T."/>
            <person name="Schiettekatte O."/>
            <person name="Bourhy P."/>
            <person name="Veyrier F.J."/>
            <person name="Picardeau M."/>
        </authorList>
    </citation>
    <scope>NUCLEOTIDE SEQUENCE [LARGE SCALE GENOMIC DNA]</scope>
    <source>
        <strain evidence="4">201300427</strain>
    </source>
</reference>
<evidence type="ECO:0000313" key="5">
    <source>
        <dbReference type="Proteomes" id="UP000298058"/>
    </source>
</evidence>
<keyword evidence="2 3" id="KW-0802">TPR repeat</keyword>
<feature type="repeat" description="TPR" evidence="3">
    <location>
        <begin position="164"/>
        <end position="197"/>
    </location>
</feature>
<organism evidence="4 5">
    <name type="scientific">Leptospira idonii</name>
    <dbReference type="NCBI Taxonomy" id="1193500"/>
    <lineage>
        <taxon>Bacteria</taxon>
        <taxon>Pseudomonadati</taxon>
        <taxon>Spirochaetota</taxon>
        <taxon>Spirochaetia</taxon>
        <taxon>Leptospirales</taxon>
        <taxon>Leptospiraceae</taxon>
        <taxon>Leptospira</taxon>
    </lineage>
</organism>
<evidence type="ECO:0000256" key="2">
    <source>
        <dbReference type="ARBA" id="ARBA00022803"/>
    </source>
</evidence>
<dbReference type="SMART" id="SM00028">
    <property type="entry name" value="TPR"/>
    <property type="match status" value="3"/>
</dbReference>
<gene>
    <name evidence="4" type="ORF">EHS15_14930</name>
</gene>
<sequence>MLFLVKIRTLYLILISLLIALGISAQSALDEISLGKEKQSANDCKKAIIHFQTALQRNSNSIEAKIGYAQCSKILGSITDSKRAFSEVLKRDPKNFDAVIGLTEINIELGEFSEVPKRIDPLLEEYPNHTGLRILESRFLFAQGRKELAIHKLQRLSEKLNHPTDVEKMLGELYLLTGKWKDSEESLSRYTSLSPSDPDGFYLKAQLNLFQNYFHVPKLIDSLKDAEENINNALSLNSKHEASRLLLVKLKMIQANISGNQEKAVLESAFRIIYELAREFPENKHYHSLEASLAEELGRTQFASYHYRRTLGLDDLDEIVRFAAEEYSVKSEKEDSKLRRELGEYRRERYIAEKHSLYFKSAKFHLLRAKDLSPQTPSVRSELLEFYDLSGESIQYVNLLLRLREEDPSHFKLQNKLDFAIQKLKQSLESKEGYLNVELHGIQKKPTSTSPEVFVFDLESRLAFPENYPAGRLLAKAIRYDLSQIQNVRVTNNGELAKIRNSLSETNFHPFTKTIPFSVESLHNLDQDRRNVTKIRYVVHGSYQYVNDNIEIDIRLYDRKLSRDIGQWKTSQKGRDSLSTIISRVTEKIKNILPIEGKILRVKTDEVLISLGKSDGLSVKSVIQFIKNDALVTEGEIIELGKDMSLVKPKQRGWEKELATGDFVTVRPNEDKARKNN</sequence>
<protein>
    <submittedName>
        <fullName evidence="4">Uncharacterized protein</fullName>
    </submittedName>
</protein>
<dbReference type="AlphaFoldDB" id="A0A4R9LYX1"/>
<accession>A0A4R9LYX1</accession>
<dbReference type="InterPro" id="IPR019734">
    <property type="entry name" value="TPR_rpt"/>
</dbReference>
<keyword evidence="5" id="KW-1185">Reference proteome</keyword>
<dbReference type="InterPro" id="IPR011990">
    <property type="entry name" value="TPR-like_helical_dom_sf"/>
</dbReference>
<dbReference type="PROSITE" id="PS50005">
    <property type="entry name" value="TPR"/>
    <property type="match status" value="1"/>
</dbReference>
<dbReference type="InterPro" id="IPR051012">
    <property type="entry name" value="CellSynth/LPSAsmb/PSIAsmb"/>
</dbReference>
<dbReference type="Proteomes" id="UP000298058">
    <property type="component" value="Unassembled WGS sequence"/>
</dbReference>
<dbReference type="PANTHER" id="PTHR45586">
    <property type="entry name" value="TPR REPEAT-CONTAINING PROTEIN PA4667"/>
    <property type="match status" value="1"/>
</dbReference>
<name>A0A4R9LYX1_9LEPT</name>
<comment type="caution">
    <text evidence="4">The sequence shown here is derived from an EMBL/GenBank/DDBJ whole genome shotgun (WGS) entry which is preliminary data.</text>
</comment>
<proteinExistence type="predicted"/>
<evidence type="ECO:0000256" key="3">
    <source>
        <dbReference type="PROSITE-ProRule" id="PRU00339"/>
    </source>
</evidence>